<accession>A0A9P8T3X4</accession>
<reference evidence="1" key="2">
    <citation type="submission" date="2021-01" db="EMBL/GenBank/DDBJ databases">
        <authorList>
            <person name="Schikora-Tamarit M.A."/>
        </authorList>
    </citation>
    <scope>NUCLEOTIDE SEQUENCE</scope>
    <source>
        <strain evidence="1">NCAIM Y.01608</strain>
    </source>
</reference>
<evidence type="ECO:0000313" key="1">
    <source>
        <dbReference type="EMBL" id="KAH3664639.1"/>
    </source>
</evidence>
<evidence type="ECO:0000313" key="2">
    <source>
        <dbReference type="Proteomes" id="UP000788993"/>
    </source>
</evidence>
<sequence length="154" mass="17069">MLFTREAMYPEPLLVSSFSSLLLLRASWKASKSVIHSVTNLESLTSVLLNTTIIGSLVLYRMEQAYSMLEMNVVGDELLGVSMMYAIIVGKVDAKASVMMAPDADHMKHSICPGVSTMQCLNLSDFFSTREMTWSILVENKFKDVTIAPLGPRL</sequence>
<reference evidence="1" key="1">
    <citation type="journal article" date="2021" name="Open Biol.">
        <title>Shared evolutionary footprints suggest mitochondrial oxidative damage underlies multiple complex I losses in fungi.</title>
        <authorList>
            <person name="Schikora-Tamarit M.A."/>
            <person name="Marcet-Houben M."/>
            <person name="Nosek J."/>
            <person name="Gabaldon T."/>
        </authorList>
    </citation>
    <scope>NUCLEOTIDE SEQUENCE</scope>
    <source>
        <strain evidence="1">NCAIM Y.01608</strain>
    </source>
</reference>
<name>A0A9P8T3X4_9ASCO</name>
<comment type="caution">
    <text evidence="1">The sequence shown here is derived from an EMBL/GenBank/DDBJ whole genome shotgun (WGS) entry which is preliminary data.</text>
</comment>
<dbReference type="EMBL" id="JAEUBD010001178">
    <property type="protein sequence ID" value="KAH3664639.1"/>
    <property type="molecule type" value="Genomic_DNA"/>
</dbReference>
<keyword evidence="2" id="KW-1185">Reference proteome</keyword>
<protein>
    <submittedName>
        <fullName evidence="1">Uncharacterized protein</fullName>
    </submittedName>
</protein>
<gene>
    <name evidence="1" type="ORF">OGATHE_003454</name>
</gene>
<proteinExistence type="predicted"/>
<organism evidence="1 2">
    <name type="scientific">Ogataea polymorpha</name>
    <dbReference type="NCBI Taxonomy" id="460523"/>
    <lineage>
        <taxon>Eukaryota</taxon>
        <taxon>Fungi</taxon>
        <taxon>Dikarya</taxon>
        <taxon>Ascomycota</taxon>
        <taxon>Saccharomycotina</taxon>
        <taxon>Pichiomycetes</taxon>
        <taxon>Pichiales</taxon>
        <taxon>Pichiaceae</taxon>
        <taxon>Ogataea</taxon>
    </lineage>
</organism>
<dbReference type="Proteomes" id="UP000788993">
    <property type="component" value="Unassembled WGS sequence"/>
</dbReference>
<dbReference type="AlphaFoldDB" id="A0A9P8T3X4"/>